<dbReference type="PANTHER" id="PTHR43250:SF2">
    <property type="entry name" value="EXODEOXYRIBONUCLEASE III"/>
    <property type="match status" value="1"/>
</dbReference>
<comment type="similarity">
    <text evidence="2">Belongs to the DNA repair enzymes AP/ExoA family.</text>
</comment>
<dbReference type="PANTHER" id="PTHR43250">
    <property type="entry name" value="EXODEOXYRIBONUCLEASE III"/>
    <property type="match status" value="1"/>
</dbReference>
<evidence type="ECO:0000256" key="4">
    <source>
        <dbReference type="ARBA" id="ARBA00022801"/>
    </source>
</evidence>
<evidence type="ECO:0000259" key="10">
    <source>
        <dbReference type="Pfam" id="PF03372"/>
    </source>
</evidence>
<dbReference type="Pfam" id="PF03372">
    <property type="entry name" value="Exo_endo_phos"/>
    <property type="match status" value="1"/>
</dbReference>
<evidence type="ECO:0000256" key="9">
    <source>
        <dbReference type="SAM" id="MobiDB-lite"/>
    </source>
</evidence>
<dbReference type="GO" id="GO:0004519">
    <property type="term" value="F:endonuclease activity"/>
    <property type="evidence" value="ECO:0007669"/>
    <property type="project" value="InterPro"/>
</dbReference>
<feature type="domain" description="Endonuclease/exonuclease/phosphatase" evidence="10">
    <location>
        <begin position="4"/>
        <end position="250"/>
    </location>
</feature>
<dbReference type="InterPro" id="IPR005135">
    <property type="entry name" value="Endo/exonuclease/phosphatase"/>
</dbReference>
<dbReference type="GO" id="GO:0003677">
    <property type="term" value="F:DNA binding"/>
    <property type="evidence" value="ECO:0007669"/>
    <property type="project" value="InterPro"/>
</dbReference>
<feature type="binding site" evidence="7">
    <location>
        <position position="249"/>
    </location>
    <ligand>
        <name>Mg(2+)</name>
        <dbReference type="ChEBI" id="CHEBI:18420"/>
        <label>1</label>
    </ligand>
</feature>
<evidence type="ECO:0000256" key="7">
    <source>
        <dbReference type="PIRSR" id="PIRSR604808-2"/>
    </source>
</evidence>
<gene>
    <name evidence="11" type="primary">xth</name>
    <name evidence="11" type="ORF">G3I67_00845</name>
</gene>
<evidence type="ECO:0000256" key="6">
    <source>
        <dbReference type="PIRSR" id="PIRSR604808-1"/>
    </source>
</evidence>
<dbReference type="SUPFAM" id="SSF56219">
    <property type="entry name" value="DNase I-like"/>
    <property type="match status" value="1"/>
</dbReference>
<dbReference type="PROSITE" id="PS51435">
    <property type="entry name" value="AP_NUCLEASE_F1_4"/>
    <property type="match status" value="1"/>
</dbReference>
<feature type="active site" description="Proton donor/acceptor" evidence="6">
    <location>
        <position position="149"/>
    </location>
</feature>
<dbReference type="NCBIfam" id="TIGR00633">
    <property type="entry name" value="xth"/>
    <property type="match status" value="1"/>
</dbReference>
<dbReference type="GO" id="GO:0046872">
    <property type="term" value="F:metal ion binding"/>
    <property type="evidence" value="ECO:0007669"/>
    <property type="project" value="UniProtKB-KW"/>
</dbReference>
<feature type="active site" description="Proton acceptor" evidence="6">
    <location>
        <position position="250"/>
    </location>
</feature>
<evidence type="ECO:0000313" key="11">
    <source>
        <dbReference type="EMBL" id="NDY81767.1"/>
    </source>
</evidence>
<keyword evidence="3 7" id="KW-0479">Metal-binding</keyword>
<feature type="site" description="Interaction with DNA substrate" evidence="8">
    <location>
        <position position="250"/>
    </location>
</feature>
<sequence>MKLATWNVNSLKVRLPQVLSWLETNPVDALCLQELKLDHDKFPLQAFADIGYHAGWAGQKTYNGVAVISRQPGADITRNIPGFEDPQQRVLATTLPFGSESIRVISAYCPNGQSVGSDKYQYKLSWYEAFRSWLQSEMQRYPNIAVLGDYNVAPADEDVHNPEKWVGEVLVSEPERAALQSLLDLGLKDAFRLFEQPPKSFSWWDYRMNSFKRNAGVRIDHVLLSAPLVNACTQCIIDKSPRGNEQPSDHTPVVATLRT</sequence>
<keyword evidence="7" id="KW-0464">Manganese</keyword>
<comment type="caution">
    <text evidence="11">The sequence shown here is derived from an EMBL/GenBank/DDBJ whole genome shotgun (WGS) entry which is preliminary data.</text>
</comment>
<evidence type="ECO:0000256" key="3">
    <source>
        <dbReference type="ARBA" id="ARBA00022723"/>
    </source>
</evidence>
<dbReference type="GO" id="GO:0008311">
    <property type="term" value="F:double-stranded DNA 3'-5' DNA exonuclease activity"/>
    <property type="evidence" value="ECO:0007669"/>
    <property type="project" value="UniProtKB-EC"/>
</dbReference>
<dbReference type="InterPro" id="IPR020848">
    <property type="entry name" value="AP_endonuclease_F1_CS"/>
</dbReference>
<feature type="binding site" evidence="7">
    <location>
        <position position="149"/>
    </location>
    <ligand>
        <name>Mg(2+)</name>
        <dbReference type="ChEBI" id="CHEBI:18420"/>
        <label>1</label>
    </ligand>
</feature>
<feature type="active site" evidence="6">
    <location>
        <position position="108"/>
    </location>
</feature>
<dbReference type="EMBL" id="JAAGRN010000001">
    <property type="protein sequence ID" value="NDY81767.1"/>
    <property type="molecule type" value="Genomic_DNA"/>
</dbReference>
<dbReference type="AlphaFoldDB" id="A0A6B2QYG3"/>
<feature type="binding site" evidence="7">
    <location>
        <position position="250"/>
    </location>
    <ligand>
        <name>Mg(2+)</name>
        <dbReference type="ChEBI" id="CHEBI:18420"/>
        <label>1</label>
    </ligand>
</feature>
<accession>A0A6B2QYG3</accession>
<dbReference type="InterPro" id="IPR037493">
    <property type="entry name" value="ExoIII-like"/>
</dbReference>
<dbReference type="RefSeq" id="WP_163651099.1">
    <property type="nucleotide sequence ID" value="NZ_JAAGRN010000001.1"/>
</dbReference>
<proteinExistence type="inferred from homology"/>
<feature type="region of interest" description="Disordered" evidence="9">
    <location>
        <begin position="239"/>
        <end position="259"/>
    </location>
</feature>
<organism evidence="11">
    <name type="scientific">Sheuella amnicola</name>
    <dbReference type="NCBI Taxonomy" id="2707330"/>
    <lineage>
        <taxon>Bacteria</taxon>
        <taxon>Pseudomonadati</taxon>
        <taxon>Pseudomonadota</taxon>
        <taxon>Betaproteobacteria</taxon>
        <taxon>Burkholderiales</taxon>
        <taxon>Alcaligenaceae</taxon>
        <taxon>Sheuella</taxon>
    </lineage>
</organism>
<evidence type="ECO:0000256" key="2">
    <source>
        <dbReference type="ARBA" id="ARBA00007092"/>
    </source>
</evidence>
<protein>
    <submittedName>
        <fullName evidence="11">Exodeoxyribonuclease III</fullName>
        <ecNumber evidence="11">3.1.11.2</ecNumber>
    </submittedName>
</protein>
<feature type="site" description="Transition state stabilizer" evidence="8">
    <location>
        <position position="151"/>
    </location>
</feature>
<dbReference type="InterPro" id="IPR036691">
    <property type="entry name" value="Endo/exonu/phosph_ase_sf"/>
</dbReference>
<keyword evidence="5 7" id="KW-0460">Magnesium</keyword>
<comment type="cofactor">
    <cofactor evidence="7">
        <name>Mg(2+)</name>
        <dbReference type="ChEBI" id="CHEBI:18420"/>
    </cofactor>
    <cofactor evidence="7">
        <name>Mn(2+)</name>
        <dbReference type="ChEBI" id="CHEBI:29035"/>
    </cofactor>
    <text evidence="7">Probably binds two magnesium or manganese ions per subunit.</text>
</comment>
<dbReference type="CDD" id="cd09086">
    <property type="entry name" value="ExoIII-like_AP-endo"/>
    <property type="match status" value="1"/>
</dbReference>
<evidence type="ECO:0000256" key="1">
    <source>
        <dbReference type="ARBA" id="ARBA00001936"/>
    </source>
</evidence>
<feature type="binding site" evidence="7">
    <location>
        <position position="34"/>
    </location>
    <ligand>
        <name>Mg(2+)</name>
        <dbReference type="ChEBI" id="CHEBI:18420"/>
        <label>1</label>
    </ligand>
</feature>
<feature type="site" description="Important for catalytic activity" evidence="8">
    <location>
        <position position="220"/>
    </location>
</feature>
<feature type="binding site" evidence="7">
    <location>
        <position position="151"/>
    </location>
    <ligand>
        <name>Mg(2+)</name>
        <dbReference type="ChEBI" id="CHEBI:18420"/>
        <label>1</label>
    </ligand>
</feature>
<evidence type="ECO:0000256" key="5">
    <source>
        <dbReference type="ARBA" id="ARBA00022842"/>
    </source>
</evidence>
<comment type="cofactor">
    <cofactor evidence="1">
        <name>Mn(2+)</name>
        <dbReference type="ChEBI" id="CHEBI:29035"/>
    </cofactor>
</comment>
<name>A0A6B2QYG3_9BURK</name>
<dbReference type="NCBIfam" id="TIGR00195">
    <property type="entry name" value="exoDNase_III"/>
    <property type="match status" value="1"/>
</dbReference>
<dbReference type="GO" id="GO:0006281">
    <property type="term" value="P:DNA repair"/>
    <property type="evidence" value="ECO:0007669"/>
    <property type="project" value="InterPro"/>
</dbReference>
<dbReference type="EC" id="3.1.11.2" evidence="11"/>
<dbReference type="Gene3D" id="3.60.10.10">
    <property type="entry name" value="Endonuclease/exonuclease/phosphatase"/>
    <property type="match status" value="1"/>
</dbReference>
<reference evidence="11" key="1">
    <citation type="submission" date="2020-02" db="EMBL/GenBank/DDBJ databases">
        <authorList>
            <person name="Chen W.-M."/>
        </authorList>
    </citation>
    <scope>NUCLEOTIDE SEQUENCE</scope>
    <source>
        <strain evidence="11">NBD-18</strain>
    </source>
</reference>
<feature type="binding site" evidence="7">
    <location>
        <position position="7"/>
    </location>
    <ligand>
        <name>Mg(2+)</name>
        <dbReference type="ChEBI" id="CHEBI:18420"/>
        <label>1</label>
    </ligand>
</feature>
<evidence type="ECO:0000256" key="8">
    <source>
        <dbReference type="PIRSR" id="PIRSR604808-3"/>
    </source>
</evidence>
<dbReference type="InterPro" id="IPR004808">
    <property type="entry name" value="AP_endonuc_1"/>
</dbReference>
<keyword evidence="4 11" id="KW-0378">Hydrolase</keyword>
<dbReference type="PROSITE" id="PS00728">
    <property type="entry name" value="AP_NUCLEASE_F1_3"/>
    <property type="match status" value="1"/>
</dbReference>